<comment type="caution">
    <text evidence="2">The sequence shown here is derived from an EMBL/GenBank/DDBJ whole genome shotgun (WGS) entry which is preliminary data.</text>
</comment>
<proteinExistence type="predicted"/>
<keyword evidence="3" id="KW-1185">Reference proteome</keyword>
<dbReference type="EMBL" id="JAEQNB010000003">
    <property type="protein sequence ID" value="MBL0387089.1"/>
    <property type="molecule type" value="Genomic_DNA"/>
</dbReference>
<dbReference type="Pfam" id="PF22564">
    <property type="entry name" value="HAAS"/>
    <property type="match status" value="1"/>
</dbReference>
<dbReference type="Proteomes" id="UP000602284">
    <property type="component" value="Unassembled WGS sequence"/>
</dbReference>
<dbReference type="RefSeq" id="WP_201634756.1">
    <property type="nucleotide sequence ID" value="NZ_JAEQNB010000003.1"/>
</dbReference>
<feature type="transmembrane region" description="Helical" evidence="1">
    <location>
        <begin position="78"/>
        <end position="96"/>
    </location>
</feature>
<feature type="transmembrane region" description="Helical" evidence="1">
    <location>
        <begin position="137"/>
        <end position="160"/>
    </location>
</feature>
<reference evidence="2 3" key="1">
    <citation type="submission" date="2021-01" db="EMBL/GenBank/DDBJ databases">
        <title>Tumebacillus sp. strain ITR2 16S ribosomal RNA gene Genome sequencing and assembly.</title>
        <authorList>
            <person name="Kang M."/>
        </authorList>
    </citation>
    <scope>NUCLEOTIDE SEQUENCE [LARGE SCALE GENOMIC DNA]</scope>
    <source>
        <strain evidence="2 3">ITR2</strain>
    </source>
</reference>
<keyword evidence="1" id="KW-0472">Membrane</keyword>
<protein>
    <submittedName>
        <fullName evidence="2">DUF1700 domain-containing protein</fullName>
    </submittedName>
</protein>
<feature type="transmembrane region" description="Helical" evidence="1">
    <location>
        <begin position="103"/>
        <end position="125"/>
    </location>
</feature>
<organism evidence="2 3">
    <name type="scientific">Tumebacillus amylolyticus</name>
    <dbReference type="NCBI Taxonomy" id="2801339"/>
    <lineage>
        <taxon>Bacteria</taxon>
        <taxon>Bacillati</taxon>
        <taxon>Bacillota</taxon>
        <taxon>Bacilli</taxon>
        <taxon>Bacillales</taxon>
        <taxon>Alicyclobacillaceae</taxon>
        <taxon>Tumebacillus</taxon>
    </lineage>
</organism>
<sequence length="187" mass="20627">MTKDTFLKTLEAELKGLDREEREEILAEYREHFAMALADGRDEAGIALSLGNPKALAKEIRATTLIEQVQHEVSFTKLFHAIFVAAGLGLVNLLILAGPFFGLLGGLAGLYAAAGALILSPLVALYMNGVPTSGADWLQLVFALVMTVVGWYMGRGLIWLTKWMYRWFVKYLAYNVKLVKGKGIYEA</sequence>
<keyword evidence="1" id="KW-0812">Transmembrane</keyword>
<keyword evidence="1" id="KW-1133">Transmembrane helix</keyword>
<accession>A0ABS1JA11</accession>
<evidence type="ECO:0000313" key="3">
    <source>
        <dbReference type="Proteomes" id="UP000602284"/>
    </source>
</evidence>
<evidence type="ECO:0000313" key="2">
    <source>
        <dbReference type="EMBL" id="MBL0387089.1"/>
    </source>
</evidence>
<name>A0ABS1JA11_9BACL</name>
<evidence type="ECO:0000256" key="1">
    <source>
        <dbReference type="SAM" id="Phobius"/>
    </source>
</evidence>
<gene>
    <name evidence="2" type="ORF">JJB07_10545</name>
</gene>